<keyword evidence="4 9" id="KW-0813">Transport</keyword>
<keyword evidence="11" id="KW-1185">Reference proteome</keyword>
<dbReference type="GO" id="GO:0022857">
    <property type="term" value="F:transmembrane transporter activity"/>
    <property type="evidence" value="ECO:0007669"/>
    <property type="project" value="UniProtKB-UniRule"/>
</dbReference>
<evidence type="ECO:0000256" key="2">
    <source>
        <dbReference type="ARBA" id="ARBA00005660"/>
    </source>
</evidence>
<dbReference type="Pfam" id="PF02361">
    <property type="entry name" value="CbiQ"/>
    <property type="match status" value="1"/>
</dbReference>
<dbReference type="InterPro" id="IPR003339">
    <property type="entry name" value="ABC/ECF_trnsptr_transmembrane"/>
</dbReference>
<comment type="subunit">
    <text evidence="9">Forms a stable energy-coupling factor (ECF) transporter complex composed of 2 membrane-embedded substrate-binding proteins (S component), 2 ATP-binding proteins (A component) and 2 transmembrane proteins (T component).</text>
</comment>
<dbReference type="CDD" id="cd16914">
    <property type="entry name" value="EcfT"/>
    <property type="match status" value="1"/>
</dbReference>
<evidence type="ECO:0000313" key="11">
    <source>
        <dbReference type="Proteomes" id="UP000652477"/>
    </source>
</evidence>
<gene>
    <name evidence="9" type="primary">ecfT</name>
    <name evidence="10" type="ORF">H8S37_08270</name>
</gene>
<protein>
    <recommendedName>
        <fullName evidence="3 9">Energy-coupling factor transporter transmembrane protein EcfT</fullName>
        <shortName evidence="9">ECF transporter T component EcfT</shortName>
    </recommendedName>
</protein>
<evidence type="ECO:0000256" key="5">
    <source>
        <dbReference type="ARBA" id="ARBA00022475"/>
    </source>
</evidence>
<name>A0A923LHL0_9FIRM</name>
<dbReference type="PANTHER" id="PTHR34857:SF2">
    <property type="entry name" value="SLL0384 PROTEIN"/>
    <property type="match status" value="1"/>
</dbReference>
<dbReference type="GO" id="GO:0005886">
    <property type="term" value="C:plasma membrane"/>
    <property type="evidence" value="ECO:0007669"/>
    <property type="project" value="UniProtKB-SubCell"/>
</dbReference>
<dbReference type="AlphaFoldDB" id="A0A923LHL0"/>
<feature type="transmembrane region" description="Helical" evidence="9">
    <location>
        <begin position="107"/>
        <end position="132"/>
    </location>
</feature>
<evidence type="ECO:0000256" key="8">
    <source>
        <dbReference type="ARBA" id="ARBA00023136"/>
    </source>
</evidence>
<dbReference type="InterPro" id="IPR024919">
    <property type="entry name" value="EcfT"/>
</dbReference>
<dbReference type="InterPro" id="IPR051611">
    <property type="entry name" value="ECF_transporter_component"/>
</dbReference>
<sequence>MIRDITIGQYYPAKSVIHRLDPRAKIVCTLLFLVSLFVQNSLLGYVIATAFLGTVIHLSKVPLKFIVKGLKPILILLLFTVVMNLFLNKGGETLVSFWIFQITENGLRVSVFMAIRLMYLVAGSSIMTFTTTPNALTDGIEKLLYPLNKIKVPVHEVAMMMSIALRFIPILLEETDKIMKAQIARGADLESGNILQRAKAMVPILVPLFVSAFRRANDLAMAMEARCYRGGEGRTKMKPLVYHGRDRVAYVIVLVYLAAVFCVGRFVPFSIWIF</sequence>
<keyword evidence="5 9" id="KW-1003">Cell membrane</keyword>
<proteinExistence type="inferred from homology"/>
<keyword evidence="6 9" id="KW-0812">Transmembrane</keyword>
<reference evidence="10" key="1">
    <citation type="submission" date="2020-08" db="EMBL/GenBank/DDBJ databases">
        <title>Genome public.</title>
        <authorList>
            <person name="Liu C."/>
            <person name="Sun Q."/>
        </authorList>
    </citation>
    <scope>NUCLEOTIDE SEQUENCE</scope>
    <source>
        <strain evidence="10">NSJ-55</strain>
    </source>
</reference>
<comment type="function">
    <text evidence="9">Transmembrane (T) component of an energy-coupling factor (ECF) ABC-transporter complex. Unlike classic ABC transporters this ECF transporter provides the energy necessary to transport a number of different substrates.</text>
</comment>
<dbReference type="RefSeq" id="WP_186875502.1">
    <property type="nucleotide sequence ID" value="NZ_JACOPF010000001.1"/>
</dbReference>
<evidence type="ECO:0000313" key="10">
    <source>
        <dbReference type="EMBL" id="MBC5688918.1"/>
    </source>
</evidence>
<comment type="subcellular location">
    <subcellularLocation>
        <location evidence="1 9">Cell membrane</location>
        <topology evidence="1 9">Multi-pass membrane protein</topology>
    </subcellularLocation>
</comment>
<keyword evidence="8 9" id="KW-0472">Membrane</keyword>
<evidence type="ECO:0000256" key="9">
    <source>
        <dbReference type="HAMAP-Rule" id="MF_01461"/>
    </source>
</evidence>
<dbReference type="Proteomes" id="UP000652477">
    <property type="component" value="Unassembled WGS sequence"/>
</dbReference>
<organism evidence="10 11">
    <name type="scientific">Mediterraneibacter hominis</name>
    <dbReference type="NCBI Taxonomy" id="2763054"/>
    <lineage>
        <taxon>Bacteria</taxon>
        <taxon>Bacillati</taxon>
        <taxon>Bacillota</taxon>
        <taxon>Clostridia</taxon>
        <taxon>Lachnospirales</taxon>
        <taxon>Lachnospiraceae</taxon>
        <taxon>Mediterraneibacter</taxon>
    </lineage>
</organism>
<evidence type="ECO:0000256" key="1">
    <source>
        <dbReference type="ARBA" id="ARBA00004651"/>
    </source>
</evidence>
<feature type="transmembrane region" description="Helical" evidence="9">
    <location>
        <begin position="248"/>
        <end position="273"/>
    </location>
</feature>
<evidence type="ECO:0000256" key="6">
    <source>
        <dbReference type="ARBA" id="ARBA00022692"/>
    </source>
</evidence>
<comment type="similarity">
    <text evidence="2 9">Belongs to the energy-coupling factor EcfT family.</text>
</comment>
<evidence type="ECO:0000256" key="7">
    <source>
        <dbReference type="ARBA" id="ARBA00022989"/>
    </source>
</evidence>
<dbReference type="PANTHER" id="PTHR34857">
    <property type="entry name" value="SLL0384 PROTEIN"/>
    <property type="match status" value="1"/>
</dbReference>
<evidence type="ECO:0000256" key="3">
    <source>
        <dbReference type="ARBA" id="ARBA00014042"/>
    </source>
</evidence>
<evidence type="ECO:0000256" key="4">
    <source>
        <dbReference type="ARBA" id="ARBA00022448"/>
    </source>
</evidence>
<feature type="transmembrane region" description="Helical" evidence="9">
    <location>
        <begin position="65"/>
        <end position="87"/>
    </location>
</feature>
<dbReference type="HAMAP" id="MF_01461">
    <property type="entry name" value="EcfT"/>
    <property type="match status" value="1"/>
</dbReference>
<accession>A0A923LHL0</accession>
<keyword evidence="7 9" id="KW-1133">Transmembrane helix</keyword>
<feature type="transmembrane region" description="Helical" evidence="9">
    <location>
        <begin position="26"/>
        <end position="53"/>
    </location>
</feature>
<comment type="caution">
    <text evidence="10">The sequence shown here is derived from an EMBL/GenBank/DDBJ whole genome shotgun (WGS) entry which is preliminary data.</text>
</comment>
<dbReference type="EMBL" id="JACOPF010000001">
    <property type="protein sequence ID" value="MBC5688918.1"/>
    <property type="molecule type" value="Genomic_DNA"/>
</dbReference>